<protein>
    <submittedName>
        <fullName evidence="7">Putative adenylate kinase</fullName>
    </submittedName>
</protein>
<keyword evidence="3" id="KW-0808">Transferase</keyword>
<dbReference type="PANTHER" id="PTHR12595:SF0">
    <property type="entry name" value="ADENYLATE KINASE ISOENZYME 6"/>
    <property type="match status" value="1"/>
</dbReference>
<dbReference type="GO" id="GO:0016887">
    <property type="term" value="F:ATP hydrolysis activity"/>
    <property type="evidence" value="ECO:0007669"/>
    <property type="project" value="InterPro"/>
</dbReference>
<evidence type="ECO:0000313" key="8">
    <source>
        <dbReference type="Proteomes" id="UP000008037"/>
    </source>
</evidence>
<dbReference type="PANTHER" id="PTHR12595">
    <property type="entry name" value="POS9-ACTIVATING FACTOR FAP7-RELATED"/>
    <property type="match status" value="1"/>
</dbReference>
<keyword evidence="4" id="KW-0547">Nucleotide-binding</keyword>
<dbReference type="GO" id="GO:0004017">
    <property type="term" value="F:AMP kinase activity"/>
    <property type="evidence" value="ECO:0007669"/>
    <property type="project" value="InterPro"/>
</dbReference>
<reference evidence="7 8" key="1">
    <citation type="journal article" date="2012" name="Environ. Microbiol.">
        <title>The genome of the ammonia-oxidizing Candidatus Nitrososphaera gargensis: insights into metabolic versatility and environmental adaptations.</title>
        <authorList>
            <person name="Spang A."/>
            <person name="Poehlein A."/>
            <person name="Offre P."/>
            <person name="Zumbragel S."/>
            <person name="Haider S."/>
            <person name="Rychlik N."/>
            <person name="Nowka B."/>
            <person name="Schmeisser C."/>
            <person name="Lebedeva E.V."/>
            <person name="Rattei T."/>
            <person name="Bohm C."/>
            <person name="Schmid M."/>
            <person name="Galushko A."/>
            <person name="Hatzenpichler R."/>
            <person name="Weinmaier T."/>
            <person name="Daniel R."/>
            <person name="Schleper C."/>
            <person name="Spieck E."/>
            <person name="Streit W."/>
            <person name="Wagner M."/>
        </authorList>
    </citation>
    <scope>NUCLEOTIDE SEQUENCE [LARGE SCALE GENOMIC DNA]</scope>
    <source>
        <strain evidence="8">Ga9.2</strain>
    </source>
</reference>
<evidence type="ECO:0000313" key="7">
    <source>
        <dbReference type="EMBL" id="AFU60126.1"/>
    </source>
</evidence>
<name>K0IFI4_NITGG</name>
<dbReference type="InterPro" id="IPR020618">
    <property type="entry name" value="Adenyl_kinase_AK6"/>
</dbReference>
<dbReference type="BioCyc" id="CNIT1237085:G1324-3210-MONOMER"/>
<dbReference type="InParanoid" id="K0IFI4"/>
<gene>
    <name evidence="7" type="ordered locus">Ngar_c32100</name>
</gene>
<dbReference type="STRING" id="1237085.Ngar_c32100"/>
<evidence type="ECO:0000256" key="6">
    <source>
        <dbReference type="ARBA" id="ARBA00022840"/>
    </source>
</evidence>
<evidence type="ECO:0000256" key="1">
    <source>
        <dbReference type="ARBA" id="ARBA00022517"/>
    </source>
</evidence>
<dbReference type="Pfam" id="PF13238">
    <property type="entry name" value="AAA_18"/>
    <property type="match status" value="1"/>
</dbReference>
<evidence type="ECO:0000256" key="3">
    <source>
        <dbReference type="ARBA" id="ARBA00022679"/>
    </source>
</evidence>
<keyword evidence="1" id="KW-0690">Ribosome biogenesis</keyword>
<accession>K0IFI4</accession>
<dbReference type="AlphaFoldDB" id="K0IFI4"/>
<dbReference type="OrthoDB" id="8730at2157"/>
<dbReference type="HOGENOM" id="CLU_079096_0_0_2"/>
<dbReference type="RefSeq" id="WP_015020659.1">
    <property type="nucleotide sequence ID" value="NC_018719.1"/>
</dbReference>
<evidence type="ECO:0000256" key="4">
    <source>
        <dbReference type="ARBA" id="ARBA00022741"/>
    </source>
</evidence>
<dbReference type="SUPFAM" id="SSF52540">
    <property type="entry name" value="P-loop containing nucleoside triphosphate hydrolases"/>
    <property type="match status" value="1"/>
</dbReference>
<dbReference type="PATRIC" id="fig|1237085.11.peg.3197"/>
<organism evidence="7 8">
    <name type="scientific">Nitrososphaera gargensis (strain Ga9.2)</name>
    <dbReference type="NCBI Taxonomy" id="1237085"/>
    <lineage>
        <taxon>Archaea</taxon>
        <taxon>Nitrososphaerota</taxon>
        <taxon>Nitrososphaeria</taxon>
        <taxon>Nitrososphaerales</taxon>
        <taxon>Nitrososphaeraceae</taxon>
        <taxon>Nitrososphaera</taxon>
    </lineage>
</organism>
<keyword evidence="6" id="KW-0067">ATP-binding</keyword>
<proteinExistence type="predicted"/>
<keyword evidence="8" id="KW-1185">Reference proteome</keyword>
<dbReference type="FunCoup" id="K0IFI4">
    <property type="interactions" value="147"/>
</dbReference>
<dbReference type="GO" id="GO:0005524">
    <property type="term" value="F:ATP binding"/>
    <property type="evidence" value="ECO:0007669"/>
    <property type="project" value="UniProtKB-KW"/>
</dbReference>
<dbReference type="KEGG" id="nga:Ngar_c32100"/>
<evidence type="ECO:0000256" key="2">
    <source>
        <dbReference type="ARBA" id="ARBA00022552"/>
    </source>
</evidence>
<keyword evidence="2" id="KW-0698">rRNA processing</keyword>
<keyword evidence="5 7" id="KW-0418">Kinase</keyword>
<dbReference type="EMBL" id="CP002408">
    <property type="protein sequence ID" value="AFU60126.1"/>
    <property type="molecule type" value="Genomic_DNA"/>
</dbReference>
<dbReference type="GeneID" id="13797020"/>
<dbReference type="Gene3D" id="3.40.50.300">
    <property type="entry name" value="P-loop containing nucleotide triphosphate hydrolases"/>
    <property type="match status" value="1"/>
</dbReference>
<evidence type="ECO:0000256" key="5">
    <source>
        <dbReference type="ARBA" id="ARBA00022777"/>
    </source>
</evidence>
<dbReference type="GO" id="GO:0006364">
    <property type="term" value="P:rRNA processing"/>
    <property type="evidence" value="ECO:0007669"/>
    <property type="project" value="UniProtKB-KW"/>
</dbReference>
<dbReference type="Proteomes" id="UP000008037">
    <property type="component" value="Chromosome"/>
</dbReference>
<dbReference type="InterPro" id="IPR027417">
    <property type="entry name" value="P-loop_NTPase"/>
</dbReference>
<sequence>MKLVITGNPGVGKHTSAKIIAGKIGAEVIDINRVAIDDNAIAKKTERGLEVDVKKLDGLLANLLKTRNDQIVVGHLAPYVLKPAAGISMVAVLRRSPYELEKTLEKRGYRAEKIKENLASEILGVSLYDSLKIFGRRKVVEFDTTGKTPDQTANEIMRALRKKPKPAGIDWLALVSERGDMQRFFEY</sequence>